<gene>
    <name evidence="2" type="ORF">EP47_09375</name>
</gene>
<dbReference type="PANTHER" id="PTHR46586:SF3">
    <property type="entry name" value="ANKYRIN REPEAT-CONTAINING PROTEIN"/>
    <property type="match status" value="1"/>
</dbReference>
<reference evidence="2 3" key="1">
    <citation type="submission" date="2014-05" db="EMBL/GenBank/DDBJ databases">
        <authorList>
            <person name="Rizzardi K."/>
            <person name="Winiecka-Krusnell J."/>
            <person name="Ramliden M."/>
            <person name="Alm E."/>
            <person name="Andersson S."/>
            <person name="Byfors S."/>
        </authorList>
    </citation>
    <scope>NUCLEOTIDE SEQUENCE [LARGE SCALE GENOMIC DNA]</scope>
    <source>
        <strain evidence="2 3">LEGN</strain>
    </source>
</reference>
<accession>A0A0A2SST8</accession>
<dbReference type="Proteomes" id="UP000054422">
    <property type="component" value="Unassembled WGS sequence"/>
</dbReference>
<dbReference type="EMBL" id="JNCF01000062">
    <property type="protein sequence ID" value="KGP62489.1"/>
    <property type="molecule type" value="Genomic_DNA"/>
</dbReference>
<name>A0A0A2SST8_9GAMM</name>
<evidence type="ECO:0000313" key="3">
    <source>
        <dbReference type="Proteomes" id="UP000054422"/>
    </source>
</evidence>
<feature type="region of interest" description="Disordered" evidence="1">
    <location>
        <begin position="746"/>
        <end position="783"/>
    </location>
</feature>
<protein>
    <submittedName>
        <fullName evidence="2">Ankyrin</fullName>
    </submittedName>
</protein>
<keyword evidence="3" id="KW-1185">Reference proteome</keyword>
<dbReference type="PANTHER" id="PTHR46586">
    <property type="entry name" value="ANKYRIN REPEAT-CONTAINING PROTEIN"/>
    <property type="match status" value="1"/>
</dbReference>
<dbReference type="SUPFAM" id="SSF140860">
    <property type="entry name" value="Pseudo ankyrin repeat-like"/>
    <property type="match status" value="1"/>
</dbReference>
<comment type="caution">
    <text evidence="2">The sequence shown here is derived from an EMBL/GenBank/DDBJ whole genome shotgun (WGS) entry which is preliminary data.</text>
</comment>
<dbReference type="InterPro" id="IPR052050">
    <property type="entry name" value="SecEffector_AnkRepeat"/>
</dbReference>
<proteinExistence type="predicted"/>
<evidence type="ECO:0000313" key="2">
    <source>
        <dbReference type="EMBL" id="KGP62489.1"/>
    </source>
</evidence>
<organism evidence="2 3">
    <name type="scientific">Legionella norrlandica</name>
    <dbReference type="NCBI Taxonomy" id="1498499"/>
    <lineage>
        <taxon>Bacteria</taxon>
        <taxon>Pseudomonadati</taxon>
        <taxon>Pseudomonadota</taxon>
        <taxon>Gammaproteobacteria</taxon>
        <taxon>Legionellales</taxon>
        <taxon>Legionellaceae</taxon>
        <taxon>Legionella</taxon>
    </lineage>
</organism>
<sequence>MLIFKTDAERMRHRQGKLIPSSMWNDNELFCESLDESILSLMKTKKENLIFLLNKSIQKLNDQWLKKQAWLAIALSQPDLDLLTLQQIAKILMLSNDNLFYLLNILGNKVLLDEFAKQHTDIDVVKMISKNGFYAYRKAAENGHVDVLEYLETTVPTLTRGMIKAVNFSAYQNASRNGHLEVLKHLETEAPDLIQDMIKAQNFYAFRIAAAQRHWPILNHLETKTPDLVLEMVQADNFYAYRKAAENAHFDVSKWILSKSSCCLAYAEMHGSEYGENIIKPFIAEQLIALHRAALNIPPHNVFDINHPEQAKICFYIIRNLIRRNDRALDDEIRFLLNIPSVKTLAHHEVTAGQPNELLRLALTTGNQEAASILLNIPRVRALAEQNDFYRAESHGQLNLAQLARDRESSMTALTRGEQRRLAEAIRHYKPTLKEKGVENLMNSLREQLRQRYEKNPASIINAKGTKINLPMDFADLQKLKLSKREYQQALTVYYQHKAHTAWRYIAKPNLWMNAEAEYVHIDETSNERWSTFEEYQVLISLLWVAACDEAIPPTDEHTLASRQDHFIDELALIGRAHNWDKTRINDKGKIEEYDDLTGDKPSCFSGVKRRLFQSVLGHPLISILTEDKILEEIRDFARNHFQSNITLMNKTLLKEAFDDYVININEITEENKKLLETLNIPKEKIDLFESYLSNKYGAQYIEDFNFQKLVHDKLKLTPERTDFFSHCHALILDGLTGFSQILHEDSDGQKQQPDQPNPLRFFKPVPSDNTALGKNDRQIMLR</sequence>
<dbReference type="Gene3D" id="1.25.40.20">
    <property type="entry name" value="Ankyrin repeat-containing domain"/>
    <property type="match status" value="2"/>
</dbReference>
<dbReference type="STRING" id="1498499.EP47_09375"/>
<dbReference type="InterPro" id="IPR036770">
    <property type="entry name" value="Ankyrin_rpt-contain_sf"/>
</dbReference>
<evidence type="ECO:0000256" key="1">
    <source>
        <dbReference type="SAM" id="MobiDB-lite"/>
    </source>
</evidence>
<dbReference type="AlphaFoldDB" id="A0A0A2SST8"/>